<protein>
    <recommendedName>
        <fullName evidence="4">Elicitin-like protein</fullName>
    </recommendedName>
</protein>
<dbReference type="EMBL" id="JH597939">
    <property type="status" value="NOT_ANNOTATED_CDS"/>
    <property type="molecule type" value="Genomic_DNA"/>
</dbReference>
<feature type="compositionally biased region" description="Low complexity" evidence="1">
    <location>
        <begin position="82"/>
        <end position="103"/>
    </location>
</feature>
<feature type="region of interest" description="Disordered" evidence="1">
    <location>
        <begin position="137"/>
        <end position="158"/>
    </location>
</feature>
<feature type="region of interest" description="Disordered" evidence="1">
    <location>
        <begin position="82"/>
        <end position="117"/>
    </location>
</feature>
<evidence type="ECO:0000313" key="3">
    <source>
        <dbReference type="Proteomes" id="UP000011713"/>
    </source>
</evidence>
<dbReference type="GO" id="GO:0005576">
    <property type="term" value="C:extracellular region"/>
    <property type="evidence" value="ECO:0007669"/>
    <property type="project" value="InterPro"/>
</dbReference>
<dbReference type="InterPro" id="IPR002200">
    <property type="entry name" value="Elicitin"/>
</dbReference>
<sequence>MVVDLPNCTFNGINNKNDVQRALAACNAVYFKRAELMSAGSLSSDPLNGGSLNVGSLNPDSLSTGSLNAGSLSTDSLSLNAGSLSTGSPSPDSGSLGSGSLTTMATDASGSSTPDVSNTNSDVIFASSASSLDLTTAMTGSSSSASPSGQTTASEGSTVSCSMAEVKKTWNLFVYTATSNECIEASTTGGYGVEILALCGSDCARNVETLADKLPNCYYDNESVNKKEDVRSQLTSGCNGASKFVSVAIVADSSMMFVSSSGSMVVSESDASGSTSFNSGTRPDDETLESSNFATGSSRTNESSAAPSFDAQLHLWTLFLIGIVVAYAS</sequence>
<reference evidence="3" key="1">
    <citation type="journal article" date="2010" name="Science">
        <title>Signatures of adaptation to obligate biotrophy in the Hyaloperonospora arabidopsidis genome.</title>
        <authorList>
            <person name="Baxter L."/>
            <person name="Tripathy S."/>
            <person name="Ishaque N."/>
            <person name="Boot N."/>
            <person name="Cabral A."/>
            <person name="Kemen E."/>
            <person name="Thines M."/>
            <person name="Ah-Fong A."/>
            <person name="Anderson R."/>
            <person name="Badejoko W."/>
            <person name="Bittner-Eddy P."/>
            <person name="Boore J.L."/>
            <person name="Chibucos M.C."/>
            <person name="Coates M."/>
            <person name="Dehal P."/>
            <person name="Delehaunty K."/>
            <person name="Dong S."/>
            <person name="Downton P."/>
            <person name="Dumas B."/>
            <person name="Fabro G."/>
            <person name="Fronick C."/>
            <person name="Fuerstenberg S.I."/>
            <person name="Fulton L."/>
            <person name="Gaulin E."/>
            <person name="Govers F."/>
            <person name="Hughes L."/>
            <person name="Humphray S."/>
            <person name="Jiang R.H."/>
            <person name="Judelson H."/>
            <person name="Kamoun S."/>
            <person name="Kyung K."/>
            <person name="Meijer H."/>
            <person name="Minx P."/>
            <person name="Morris P."/>
            <person name="Nelson J."/>
            <person name="Phuntumart V."/>
            <person name="Qutob D."/>
            <person name="Rehmany A."/>
            <person name="Rougon-Cardoso A."/>
            <person name="Ryden P."/>
            <person name="Torto-Alalibo T."/>
            <person name="Studholme D."/>
            <person name="Wang Y."/>
            <person name="Win J."/>
            <person name="Wood J."/>
            <person name="Clifton S.W."/>
            <person name="Rogers J."/>
            <person name="Van den Ackerveken G."/>
            <person name="Jones J.D."/>
            <person name="McDowell J.M."/>
            <person name="Beynon J."/>
            <person name="Tyler B.M."/>
        </authorList>
    </citation>
    <scope>NUCLEOTIDE SEQUENCE [LARGE SCALE GENOMIC DNA]</scope>
    <source>
        <strain evidence="3">Emoy2</strain>
    </source>
</reference>
<feature type="compositionally biased region" description="Polar residues" evidence="1">
    <location>
        <begin position="104"/>
        <end position="117"/>
    </location>
</feature>
<dbReference type="SMART" id="SM01187">
    <property type="entry name" value="Elicitin"/>
    <property type="match status" value="1"/>
</dbReference>
<dbReference type="HOGENOM" id="CLU_845803_0_0_1"/>
<feature type="compositionally biased region" description="Polar residues" evidence="1">
    <location>
        <begin position="289"/>
        <end position="301"/>
    </location>
</feature>
<dbReference type="Proteomes" id="UP000011713">
    <property type="component" value="Unassembled WGS sequence"/>
</dbReference>
<dbReference type="InParanoid" id="M4BUG5"/>
<dbReference type="VEuPathDB" id="FungiDB:HpaG810153"/>
<evidence type="ECO:0008006" key="4">
    <source>
        <dbReference type="Google" id="ProtNLM"/>
    </source>
</evidence>
<dbReference type="eggNOG" id="ENOG502SGH3">
    <property type="taxonomic scope" value="Eukaryota"/>
</dbReference>
<reference evidence="2" key="2">
    <citation type="submission" date="2015-06" db="UniProtKB">
        <authorList>
            <consortium name="EnsemblProtists"/>
        </authorList>
    </citation>
    <scope>IDENTIFICATION</scope>
    <source>
        <strain evidence="2">Emoy2</strain>
    </source>
</reference>
<organism evidence="2 3">
    <name type="scientific">Hyaloperonospora arabidopsidis (strain Emoy2)</name>
    <name type="common">Downy mildew agent</name>
    <name type="synonym">Peronospora arabidopsidis</name>
    <dbReference type="NCBI Taxonomy" id="559515"/>
    <lineage>
        <taxon>Eukaryota</taxon>
        <taxon>Sar</taxon>
        <taxon>Stramenopiles</taxon>
        <taxon>Oomycota</taxon>
        <taxon>Peronosporomycetes</taxon>
        <taxon>Peronosporales</taxon>
        <taxon>Peronosporaceae</taxon>
        <taxon>Hyaloperonospora</taxon>
    </lineage>
</organism>
<keyword evidence="3" id="KW-1185">Reference proteome</keyword>
<evidence type="ECO:0000256" key="1">
    <source>
        <dbReference type="SAM" id="MobiDB-lite"/>
    </source>
</evidence>
<evidence type="ECO:0000313" key="2">
    <source>
        <dbReference type="EnsemblProtists" id="HpaP810153"/>
    </source>
</evidence>
<feature type="region of interest" description="Disordered" evidence="1">
    <location>
        <begin position="268"/>
        <end position="301"/>
    </location>
</feature>
<accession>M4BUG5</accession>
<dbReference type="AlphaFoldDB" id="M4BUG5"/>
<feature type="compositionally biased region" description="Low complexity" evidence="1">
    <location>
        <begin position="137"/>
        <end position="154"/>
    </location>
</feature>
<dbReference type="EnsemblProtists" id="HpaT810153">
    <property type="protein sequence ID" value="HpaP810153"/>
    <property type="gene ID" value="HpaG810153"/>
</dbReference>
<name>M4BUG5_HYAAE</name>
<proteinExistence type="predicted"/>